<reference evidence="2" key="1">
    <citation type="submission" date="2022-07" db="EMBL/GenBank/DDBJ databases">
        <title>Tahibacter sp., a new gammaproteobacterium isolated from the silt sample collected at pig farm.</title>
        <authorList>
            <person name="Chen H."/>
        </authorList>
    </citation>
    <scope>NUCLEOTIDE SEQUENCE</scope>
    <source>
        <strain evidence="2">P2K</strain>
    </source>
</reference>
<gene>
    <name evidence="2" type="ORF">NM961_08905</name>
</gene>
<dbReference type="EMBL" id="JANFQO010000006">
    <property type="protein sequence ID" value="MCQ4164828.1"/>
    <property type="molecule type" value="Genomic_DNA"/>
</dbReference>
<evidence type="ECO:0000313" key="3">
    <source>
        <dbReference type="Proteomes" id="UP001165498"/>
    </source>
</evidence>
<feature type="domain" description="Knr4/Smi1-like" evidence="1">
    <location>
        <begin position="23"/>
        <end position="140"/>
    </location>
</feature>
<dbReference type="InterPro" id="IPR037883">
    <property type="entry name" value="Knr4/Smi1-like_sf"/>
</dbReference>
<dbReference type="InterPro" id="IPR018958">
    <property type="entry name" value="Knr4/Smi1-like_dom"/>
</dbReference>
<comment type="caution">
    <text evidence="2">The sequence shown here is derived from an EMBL/GenBank/DDBJ whole genome shotgun (WGS) entry which is preliminary data.</text>
</comment>
<name>A0ABT1QRC1_9GAMM</name>
<dbReference type="RefSeq" id="WP_255913774.1">
    <property type="nucleotide sequence ID" value="NZ_JANFQO010000006.1"/>
</dbReference>
<proteinExistence type="predicted"/>
<sequence length="158" mass="17563">MNAQDIIDALVISGICLREQIEGCTEQEIAQLERKAGAPLPQQYKTFLAAAGRAAPGFFTGTDFYIRQVDGLTEDAADLLRENNEPFDLPAGAFVFSMHQGYVFHYFILSDDADPPVYTYCEGKGMPRPAGESFSDYLLNSVDWHVRIAEEARAYSKP</sequence>
<evidence type="ECO:0000259" key="1">
    <source>
        <dbReference type="SMART" id="SM00860"/>
    </source>
</evidence>
<evidence type="ECO:0000313" key="2">
    <source>
        <dbReference type="EMBL" id="MCQ4164828.1"/>
    </source>
</evidence>
<keyword evidence="3" id="KW-1185">Reference proteome</keyword>
<dbReference type="Pfam" id="PF14568">
    <property type="entry name" value="SUKH_6"/>
    <property type="match status" value="1"/>
</dbReference>
<protein>
    <submittedName>
        <fullName evidence="2">SMI1/KNR4 family protein</fullName>
    </submittedName>
</protein>
<dbReference type="Gene3D" id="3.40.1580.10">
    <property type="entry name" value="SMI1/KNR4-like"/>
    <property type="match status" value="1"/>
</dbReference>
<dbReference type="SUPFAM" id="SSF160631">
    <property type="entry name" value="SMI1/KNR4-like"/>
    <property type="match status" value="1"/>
</dbReference>
<accession>A0ABT1QRC1</accession>
<dbReference type="SMART" id="SM00860">
    <property type="entry name" value="SMI1_KNR4"/>
    <property type="match status" value="1"/>
</dbReference>
<dbReference type="Proteomes" id="UP001165498">
    <property type="component" value="Unassembled WGS sequence"/>
</dbReference>
<organism evidence="2 3">
    <name type="scientific">Tahibacter harae</name>
    <dbReference type="NCBI Taxonomy" id="2963937"/>
    <lineage>
        <taxon>Bacteria</taxon>
        <taxon>Pseudomonadati</taxon>
        <taxon>Pseudomonadota</taxon>
        <taxon>Gammaproteobacteria</taxon>
        <taxon>Lysobacterales</taxon>
        <taxon>Rhodanobacteraceae</taxon>
        <taxon>Tahibacter</taxon>
    </lineage>
</organism>